<evidence type="ECO:0000313" key="2">
    <source>
        <dbReference type="EMBL" id="PXF45601.1"/>
    </source>
</evidence>
<proteinExistence type="predicted"/>
<feature type="region of interest" description="Disordered" evidence="1">
    <location>
        <begin position="23"/>
        <end position="139"/>
    </location>
</feature>
<evidence type="ECO:0000256" key="1">
    <source>
        <dbReference type="SAM" id="MobiDB-lite"/>
    </source>
</evidence>
<feature type="compositionally biased region" description="Basic and acidic residues" evidence="1">
    <location>
        <begin position="23"/>
        <end position="32"/>
    </location>
</feature>
<dbReference type="Proteomes" id="UP000247409">
    <property type="component" value="Unassembled WGS sequence"/>
</dbReference>
<feature type="compositionally biased region" description="Acidic residues" evidence="1">
    <location>
        <begin position="80"/>
        <end position="93"/>
    </location>
</feature>
<dbReference type="AlphaFoldDB" id="A0A2V3ITZ7"/>
<accession>A0A2V3ITZ7</accession>
<gene>
    <name evidence="2" type="ORF">BWQ96_04606</name>
</gene>
<organism evidence="2 3">
    <name type="scientific">Gracilariopsis chorda</name>
    <dbReference type="NCBI Taxonomy" id="448386"/>
    <lineage>
        <taxon>Eukaryota</taxon>
        <taxon>Rhodophyta</taxon>
        <taxon>Florideophyceae</taxon>
        <taxon>Rhodymeniophycidae</taxon>
        <taxon>Gracilariales</taxon>
        <taxon>Gracilariaceae</taxon>
        <taxon>Gracilariopsis</taxon>
    </lineage>
</organism>
<dbReference type="OrthoDB" id="10469624at2759"/>
<evidence type="ECO:0000313" key="3">
    <source>
        <dbReference type="Proteomes" id="UP000247409"/>
    </source>
</evidence>
<feature type="compositionally biased region" description="Basic and acidic residues" evidence="1">
    <location>
        <begin position="112"/>
        <end position="132"/>
    </location>
</feature>
<comment type="caution">
    <text evidence="2">The sequence shown here is derived from an EMBL/GenBank/DDBJ whole genome shotgun (WGS) entry which is preliminary data.</text>
</comment>
<protein>
    <submittedName>
        <fullName evidence="2">Uncharacterized protein</fullName>
    </submittedName>
</protein>
<keyword evidence="3" id="KW-1185">Reference proteome</keyword>
<dbReference type="EMBL" id="NBIV01000056">
    <property type="protein sequence ID" value="PXF45601.1"/>
    <property type="molecule type" value="Genomic_DNA"/>
</dbReference>
<name>A0A2V3ITZ7_9FLOR</name>
<reference evidence="2 3" key="1">
    <citation type="journal article" date="2018" name="Mol. Biol. Evol.">
        <title>Analysis of the draft genome of the red seaweed Gracilariopsis chorda provides insights into genome size evolution in Rhodophyta.</title>
        <authorList>
            <person name="Lee J."/>
            <person name="Yang E.C."/>
            <person name="Graf L."/>
            <person name="Yang J.H."/>
            <person name="Qiu H."/>
            <person name="Zel Zion U."/>
            <person name="Chan C.X."/>
            <person name="Stephens T.G."/>
            <person name="Weber A.P.M."/>
            <person name="Boo G.H."/>
            <person name="Boo S.M."/>
            <person name="Kim K.M."/>
            <person name="Shin Y."/>
            <person name="Jung M."/>
            <person name="Lee S.J."/>
            <person name="Yim H.S."/>
            <person name="Lee J.H."/>
            <person name="Bhattacharya D."/>
            <person name="Yoon H.S."/>
        </authorList>
    </citation>
    <scope>NUCLEOTIDE SEQUENCE [LARGE SCALE GENOMIC DNA]</scope>
    <source>
        <strain evidence="2 3">SKKU-2015</strain>
        <tissue evidence="2">Whole body</tissue>
    </source>
</reference>
<sequence length="338" mass="38774">MVPFAAGHRNGQEYTYLSMFLRPDSKQSKGGDDNLEQIYRQFSFHGDTKPPRKASRQLHSNKEDDDEDGAHSNEGFGAMDESDMADQEEVEEDFPSKAPEQEQSSRSALDSDGIKVRKQLENHQSTSERSENTDTPEDLDAIADRFGEDVDRLMMMLKKLVSQYDIRSMADVPCRAHSHWMSDFLETIAEHNENFKYYCVDTNNKILQAVQKRVGMTVDAKYIKRKFWKEGLPKVDLVFSWSGLDNMKEGNVMRYLHKLGGSGRKHKLIMLGSHSGALARSGSAEEIARFTADGEPHNFRRKPFYLAKPMRIIGDLGKDGNDKQLYVYKPWEMYPKRN</sequence>